<dbReference type="PANTHER" id="PTHR47629:SF13">
    <property type="entry name" value="CW DOMAIN-CONTAINING PROTEIN-RELATED"/>
    <property type="match status" value="1"/>
</dbReference>
<name>A0A2G5UB63_9PELO</name>
<accession>A0A2G5UB63</accession>
<dbReference type="Gene3D" id="3.10.100.10">
    <property type="entry name" value="Mannose-Binding Protein A, subunit A"/>
    <property type="match status" value="1"/>
</dbReference>
<dbReference type="SMART" id="SM00605">
    <property type="entry name" value="CW"/>
    <property type="match status" value="1"/>
</dbReference>
<evidence type="ECO:0000259" key="2">
    <source>
        <dbReference type="SMART" id="SM00605"/>
    </source>
</evidence>
<dbReference type="EMBL" id="PDUG01000004">
    <property type="protein sequence ID" value="PIC36775.1"/>
    <property type="molecule type" value="Genomic_DNA"/>
</dbReference>
<feature type="domain" description="PAN-3" evidence="2">
    <location>
        <begin position="1"/>
        <end position="129"/>
    </location>
</feature>
<dbReference type="Proteomes" id="UP000230233">
    <property type="component" value="Chromosome IV"/>
</dbReference>
<evidence type="ECO:0000313" key="4">
    <source>
        <dbReference type="Proteomes" id="UP000230233"/>
    </source>
</evidence>
<keyword evidence="4" id="KW-1185">Reference proteome</keyword>
<reference evidence="4" key="1">
    <citation type="submission" date="2017-10" db="EMBL/GenBank/DDBJ databases">
        <title>Rapid genome shrinkage in a self-fertile nematode reveals novel sperm competition proteins.</title>
        <authorList>
            <person name="Yin D."/>
            <person name="Schwarz E.M."/>
            <person name="Thomas C.G."/>
            <person name="Felde R.L."/>
            <person name="Korf I.F."/>
            <person name="Cutter A.D."/>
            <person name="Schartner C.M."/>
            <person name="Ralston E.J."/>
            <person name="Meyer B.J."/>
            <person name="Haag E.S."/>
        </authorList>
    </citation>
    <scope>NUCLEOTIDE SEQUENCE [LARGE SCALE GENOMIC DNA]</scope>
    <source>
        <strain evidence="4">JU1422</strain>
    </source>
</reference>
<protein>
    <recommendedName>
        <fullName evidence="2">PAN-3 domain-containing protein</fullName>
    </recommendedName>
</protein>
<organism evidence="3 4">
    <name type="scientific">Caenorhabditis nigoni</name>
    <dbReference type="NCBI Taxonomy" id="1611254"/>
    <lineage>
        <taxon>Eukaryota</taxon>
        <taxon>Metazoa</taxon>
        <taxon>Ecdysozoa</taxon>
        <taxon>Nematoda</taxon>
        <taxon>Chromadorea</taxon>
        <taxon>Rhabditida</taxon>
        <taxon>Rhabditina</taxon>
        <taxon>Rhabditomorpha</taxon>
        <taxon>Rhabditoidea</taxon>
        <taxon>Rhabditidae</taxon>
        <taxon>Peloderinae</taxon>
        <taxon>Caenorhabditis</taxon>
    </lineage>
</organism>
<feature type="signal peptide" evidence="1">
    <location>
        <begin position="1"/>
        <end position="16"/>
    </location>
</feature>
<evidence type="ECO:0000313" key="3">
    <source>
        <dbReference type="EMBL" id="PIC36775.1"/>
    </source>
</evidence>
<dbReference type="SUPFAM" id="SSF56436">
    <property type="entry name" value="C-type lectin-like"/>
    <property type="match status" value="1"/>
</dbReference>
<dbReference type="OrthoDB" id="5874563at2759"/>
<dbReference type="PANTHER" id="PTHR47629">
    <property type="entry name" value="C-TYPE LECTIN-RELATED"/>
    <property type="match status" value="1"/>
</dbReference>
<dbReference type="Pfam" id="PF08277">
    <property type="entry name" value="PAN_3"/>
    <property type="match status" value="1"/>
</dbReference>
<dbReference type="STRING" id="1611254.A0A2G5UB63"/>
<keyword evidence="1" id="KW-0732">Signal</keyword>
<sequence>MIPALLLLFLIPQSLGIMKMIQIYGKVTYGPFPMTSPSSENCASECFDLDYCILSWQTPEGSCYHYSNLDRPDTITVVETDKTEGSKVGFKTNITGDNCPFSYTDMDFIMTISNGDTYSWKKTGNSWSLNGCRDGWKQFDRTDGYSVCMKVFKSSGNIYRWDARNKGCQPMGTDQIGVASIEESRWIHEQMMQYNPAKKSFAFWINGSFKDNDCSTENFCERIRWLDGYTEGIAALNTTTNFECKCESNYCPVVAYISGNPTKTIKSVSCNSYGDGYVCGYNLKKSV</sequence>
<evidence type="ECO:0000256" key="1">
    <source>
        <dbReference type="SAM" id="SignalP"/>
    </source>
</evidence>
<dbReference type="InterPro" id="IPR016186">
    <property type="entry name" value="C-type_lectin-like/link_sf"/>
</dbReference>
<dbReference type="AlphaFoldDB" id="A0A2G5UB63"/>
<feature type="chain" id="PRO_5013620049" description="PAN-3 domain-containing protein" evidence="1">
    <location>
        <begin position="17"/>
        <end position="287"/>
    </location>
</feature>
<comment type="caution">
    <text evidence="3">The sequence shown here is derived from an EMBL/GenBank/DDBJ whole genome shotgun (WGS) entry which is preliminary data.</text>
</comment>
<proteinExistence type="predicted"/>
<dbReference type="InterPro" id="IPR006583">
    <property type="entry name" value="PAN-3_domain"/>
</dbReference>
<dbReference type="InterPro" id="IPR016187">
    <property type="entry name" value="CTDL_fold"/>
</dbReference>
<gene>
    <name evidence="3" type="primary">Cnig_chr_IV.g15647</name>
    <name evidence="3" type="ORF">B9Z55_015647</name>
</gene>